<accession>A0A2H9VME4</accession>
<evidence type="ECO:0000256" key="1">
    <source>
        <dbReference type="SAM" id="Phobius"/>
    </source>
</evidence>
<dbReference type="AlphaFoldDB" id="A0A2H9VME4"/>
<dbReference type="Proteomes" id="UP000242687">
    <property type="component" value="Unassembled WGS sequence"/>
</dbReference>
<keyword evidence="1" id="KW-1133">Transmembrane helix</keyword>
<feature type="transmembrane region" description="Helical" evidence="1">
    <location>
        <begin position="62"/>
        <end position="82"/>
    </location>
</feature>
<keyword evidence="1" id="KW-0472">Membrane</keyword>
<dbReference type="EMBL" id="PGFJ01000002">
    <property type="protein sequence ID" value="PJJ79475.1"/>
    <property type="molecule type" value="Genomic_DNA"/>
</dbReference>
<protein>
    <submittedName>
        <fullName evidence="2">Uncharacterized protein</fullName>
    </submittedName>
</protein>
<evidence type="ECO:0000313" key="3">
    <source>
        <dbReference type="Proteomes" id="UP000242687"/>
    </source>
</evidence>
<evidence type="ECO:0000313" key="2">
    <source>
        <dbReference type="EMBL" id="PJJ79475.1"/>
    </source>
</evidence>
<keyword evidence="1" id="KW-0812">Transmembrane</keyword>
<name>A0A2H9VME4_9SPHI</name>
<keyword evidence="3" id="KW-1185">Reference proteome</keyword>
<sequence length="110" mass="11930">MDEGLKNKAYLEGSRLKNAGYEDEVIAARLEKMGIPEELIKQVLLNLGIQHVIDKHNAAKPFYISAWMKIGLGVLAAVISSYLIPGQVTLPIGLIVTGIIAAVSTKKDML</sequence>
<organism evidence="2 3">
    <name type="scientific">Mucilaginibacter auburnensis</name>
    <dbReference type="NCBI Taxonomy" id="1457233"/>
    <lineage>
        <taxon>Bacteria</taxon>
        <taxon>Pseudomonadati</taxon>
        <taxon>Bacteroidota</taxon>
        <taxon>Sphingobacteriia</taxon>
        <taxon>Sphingobacteriales</taxon>
        <taxon>Sphingobacteriaceae</taxon>
        <taxon>Mucilaginibacter</taxon>
    </lineage>
</organism>
<reference evidence="2 3" key="1">
    <citation type="submission" date="2017-11" db="EMBL/GenBank/DDBJ databases">
        <title>Genomic Encyclopedia of Archaeal and Bacterial Type Strains, Phase II (KMG-II): From Individual Species to Whole Genera.</title>
        <authorList>
            <person name="Goeker M."/>
        </authorList>
    </citation>
    <scope>NUCLEOTIDE SEQUENCE [LARGE SCALE GENOMIC DNA]</scope>
    <source>
        <strain evidence="2 3">DSM 28175</strain>
    </source>
</reference>
<comment type="caution">
    <text evidence="2">The sequence shown here is derived from an EMBL/GenBank/DDBJ whole genome shotgun (WGS) entry which is preliminary data.</text>
</comment>
<gene>
    <name evidence="2" type="ORF">CLV57_2609</name>
</gene>
<feature type="transmembrane region" description="Helical" evidence="1">
    <location>
        <begin position="88"/>
        <end position="105"/>
    </location>
</feature>
<proteinExistence type="predicted"/>